<dbReference type="InterPro" id="IPR036910">
    <property type="entry name" value="HMG_box_dom_sf"/>
</dbReference>
<feature type="region of interest" description="Disordered" evidence="4">
    <location>
        <begin position="90"/>
        <end position="156"/>
    </location>
</feature>
<evidence type="ECO:0000256" key="4">
    <source>
        <dbReference type="SAM" id="MobiDB-lite"/>
    </source>
</evidence>
<dbReference type="GO" id="GO:0097190">
    <property type="term" value="P:apoptotic signaling pathway"/>
    <property type="evidence" value="ECO:0007669"/>
    <property type="project" value="TreeGrafter"/>
</dbReference>
<evidence type="ECO:0000313" key="5">
    <source>
        <dbReference type="EMBL" id="CAH1789669.1"/>
    </source>
</evidence>
<evidence type="ECO:0000256" key="2">
    <source>
        <dbReference type="ARBA" id="ARBA00023242"/>
    </source>
</evidence>
<comment type="subcellular location">
    <subcellularLocation>
        <location evidence="1">Nucleus</location>
    </subcellularLocation>
</comment>
<dbReference type="PANTHER" id="PTHR35084:SF1">
    <property type="entry name" value="TCF3 FUSION PARTNER"/>
    <property type="match status" value="1"/>
</dbReference>
<keyword evidence="6" id="KW-1185">Reference proteome</keyword>
<evidence type="ECO:0000313" key="6">
    <source>
        <dbReference type="Proteomes" id="UP000749559"/>
    </source>
</evidence>
<dbReference type="OrthoDB" id="10070927at2759"/>
<evidence type="ECO:0000256" key="3">
    <source>
        <dbReference type="SAM" id="Coils"/>
    </source>
</evidence>
<reference evidence="5" key="1">
    <citation type="submission" date="2022-03" db="EMBL/GenBank/DDBJ databases">
        <authorList>
            <person name="Martin C."/>
        </authorList>
    </citation>
    <scope>NUCLEOTIDE SEQUENCE</scope>
</reference>
<protein>
    <submittedName>
        <fullName evidence="5">Uncharacterized protein</fullName>
    </submittedName>
</protein>
<feature type="coiled-coil region" evidence="3">
    <location>
        <begin position="24"/>
        <end position="72"/>
    </location>
</feature>
<evidence type="ECO:0000256" key="1">
    <source>
        <dbReference type="ARBA" id="ARBA00004123"/>
    </source>
</evidence>
<dbReference type="InterPro" id="IPR056513">
    <property type="entry name" value="INO80F"/>
</dbReference>
<keyword evidence="2" id="KW-0539">Nucleus</keyword>
<gene>
    <name evidence="5" type="ORF">OFUS_LOCUS14989</name>
</gene>
<proteinExistence type="predicted"/>
<accession>A0A8J1TR33</accession>
<organism evidence="5 6">
    <name type="scientific">Owenia fusiformis</name>
    <name type="common">Polychaete worm</name>
    <dbReference type="NCBI Taxonomy" id="6347"/>
    <lineage>
        <taxon>Eukaryota</taxon>
        <taxon>Metazoa</taxon>
        <taxon>Spiralia</taxon>
        <taxon>Lophotrochozoa</taxon>
        <taxon>Annelida</taxon>
        <taxon>Polychaeta</taxon>
        <taxon>Sedentaria</taxon>
        <taxon>Canalipalpata</taxon>
        <taxon>Sabellida</taxon>
        <taxon>Oweniida</taxon>
        <taxon>Oweniidae</taxon>
        <taxon>Owenia</taxon>
    </lineage>
</organism>
<dbReference type="AlphaFoldDB" id="A0A8J1TR33"/>
<dbReference type="PROSITE" id="PS50118">
    <property type="entry name" value="HMG_BOX_2"/>
    <property type="match status" value="1"/>
</dbReference>
<dbReference type="GO" id="GO:0043065">
    <property type="term" value="P:positive regulation of apoptotic process"/>
    <property type="evidence" value="ECO:0007669"/>
    <property type="project" value="TreeGrafter"/>
</dbReference>
<dbReference type="PANTHER" id="PTHR35084">
    <property type="entry name" value="TCF3 FUSION PARTNER"/>
    <property type="match status" value="1"/>
</dbReference>
<comment type="caution">
    <text evidence="5">The sequence shown here is derived from an EMBL/GenBank/DDBJ whole genome shotgun (WGS) entry which is preliminary data.</text>
</comment>
<dbReference type="Pfam" id="PF24245">
    <property type="entry name" value="INO80F"/>
    <property type="match status" value="1"/>
</dbReference>
<dbReference type="SMART" id="SM00398">
    <property type="entry name" value="HMG"/>
    <property type="match status" value="1"/>
</dbReference>
<sequence length="295" mass="33374">MATSGSKISEISEQLDGNVNQKKYLALKKKCEQCQLKNEKLVNRIYQCKRLVKRYKKERRFLTKRLESYGDNYKDAQVPAVWEESQLHQLLQPPPPYNNSSSSNSTKKIKSKPQTIQQRLAKAQNAKIAKSKSDLPPSAPNSSPPKQTLPVKSGGSQSIKTLIAQQAAQNSVPASGGITSHVVEKIKKEQDIAVRRAGNAFVIFCQQYQKPIQEKFFKDNQRDMNQQELGETLAEMWSKTPENEKQIYLELYEAQKAQRAVKLDQEKRDKQMAAVKIQQVKESNELNAAISGIPS</sequence>
<dbReference type="Proteomes" id="UP000749559">
    <property type="component" value="Unassembled WGS sequence"/>
</dbReference>
<name>A0A8J1TR33_OWEFU</name>
<dbReference type="Pfam" id="PF00505">
    <property type="entry name" value="HMG_box"/>
    <property type="match status" value="1"/>
</dbReference>
<dbReference type="InterPro" id="IPR033555">
    <property type="entry name" value="TFPT"/>
</dbReference>
<dbReference type="SUPFAM" id="SSF47095">
    <property type="entry name" value="HMG-box"/>
    <property type="match status" value="1"/>
</dbReference>
<dbReference type="EMBL" id="CAIIXF020000007">
    <property type="protein sequence ID" value="CAH1789669.1"/>
    <property type="molecule type" value="Genomic_DNA"/>
</dbReference>
<dbReference type="Gene3D" id="1.10.30.10">
    <property type="entry name" value="High mobility group box domain"/>
    <property type="match status" value="1"/>
</dbReference>
<keyword evidence="3" id="KW-0175">Coiled coil</keyword>
<dbReference type="GO" id="GO:0031011">
    <property type="term" value="C:Ino80 complex"/>
    <property type="evidence" value="ECO:0007669"/>
    <property type="project" value="TreeGrafter"/>
</dbReference>
<dbReference type="GO" id="GO:0003677">
    <property type="term" value="F:DNA binding"/>
    <property type="evidence" value="ECO:0007669"/>
    <property type="project" value="UniProtKB-UniRule"/>
</dbReference>
<dbReference type="InterPro" id="IPR009071">
    <property type="entry name" value="HMG_box_dom"/>
</dbReference>